<keyword evidence="2" id="KW-0433">Leucine-rich repeat</keyword>
<keyword evidence="7" id="KW-1185">Reference proteome</keyword>
<evidence type="ECO:0000256" key="4">
    <source>
        <dbReference type="ARBA" id="ARBA00023069"/>
    </source>
</evidence>
<dbReference type="InterPro" id="IPR025875">
    <property type="entry name" value="Leu-rich_rpt_4"/>
</dbReference>
<dbReference type="Gene3D" id="3.80.10.10">
    <property type="entry name" value="Ribonuclease Inhibitor"/>
    <property type="match status" value="1"/>
</dbReference>
<reference evidence="6" key="1">
    <citation type="submission" date="2020-04" db="EMBL/GenBank/DDBJ databases">
        <title>Hybrid Assembly of Korean Phytophthora infestans isolates.</title>
        <authorList>
            <person name="Prokchorchik M."/>
            <person name="Lee Y."/>
            <person name="Seo J."/>
            <person name="Cho J.-H."/>
            <person name="Park Y.-E."/>
            <person name="Jang D.-C."/>
            <person name="Im J.-S."/>
            <person name="Choi J.-G."/>
            <person name="Park H.-J."/>
            <person name="Lee G.-B."/>
            <person name="Lee Y.-G."/>
            <person name="Hong S.-Y."/>
            <person name="Cho K."/>
            <person name="Sohn K.H."/>
        </authorList>
    </citation>
    <scope>NUCLEOTIDE SEQUENCE</scope>
    <source>
        <strain evidence="6">KR_1_A1</strain>
    </source>
</reference>
<dbReference type="AlphaFoldDB" id="A0A833SYB6"/>
<proteinExistence type="predicted"/>
<comment type="caution">
    <text evidence="6">The sequence shown here is derived from an EMBL/GenBank/DDBJ whole genome shotgun (WGS) entry which is preliminary data.</text>
</comment>
<dbReference type="EMBL" id="WSZM01000166">
    <property type="protein sequence ID" value="KAF4039774.1"/>
    <property type="molecule type" value="Genomic_DNA"/>
</dbReference>
<dbReference type="Proteomes" id="UP000602510">
    <property type="component" value="Unassembled WGS sequence"/>
</dbReference>
<gene>
    <name evidence="6" type="ORF">GN244_ATG08059</name>
</gene>
<comment type="subcellular location">
    <subcellularLocation>
        <location evidence="1">Cell projection</location>
        <location evidence="1">Cilium</location>
    </subcellularLocation>
</comment>
<organism evidence="6 7">
    <name type="scientific">Phytophthora infestans</name>
    <name type="common">Potato late blight agent</name>
    <name type="synonym">Botrytis infestans</name>
    <dbReference type="NCBI Taxonomy" id="4787"/>
    <lineage>
        <taxon>Eukaryota</taxon>
        <taxon>Sar</taxon>
        <taxon>Stramenopiles</taxon>
        <taxon>Oomycota</taxon>
        <taxon>Peronosporomycetes</taxon>
        <taxon>Peronosporales</taxon>
        <taxon>Peronosporaceae</taxon>
        <taxon>Phytophthora</taxon>
    </lineage>
</organism>
<dbReference type="PROSITE" id="PS51450">
    <property type="entry name" value="LRR"/>
    <property type="match status" value="2"/>
</dbReference>
<dbReference type="SMART" id="SM00365">
    <property type="entry name" value="LRR_SD22"/>
    <property type="match status" value="3"/>
</dbReference>
<dbReference type="PANTHER" id="PTHR45973:SF9">
    <property type="entry name" value="LEUCINE-RICH REPEAT-CONTAINING PROTEIN 46"/>
    <property type="match status" value="1"/>
</dbReference>
<keyword evidence="3" id="KW-0677">Repeat</keyword>
<evidence type="ECO:0000313" key="6">
    <source>
        <dbReference type="EMBL" id="KAF4039774.1"/>
    </source>
</evidence>
<keyword evidence="4" id="KW-0969">Cilium</keyword>
<evidence type="ECO:0000256" key="3">
    <source>
        <dbReference type="ARBA" id="ARBA00022737"/>
    </source>
</evidence>
<sequence length="437" mass="49957">MCVCLSLVGIILVSYMELFTALNVRRVEDQRAIERIMATRDKRWLASLGLRASRSSQLSSCTEGNGEAERQADPDAEMAALDDEMVDMALNTPAENERPVQLSMRLIRESLALSRKSTRRTRSPEHEDKEVEAMLGKKVLRLDWLDIGKIENLDAFTHVEELYLQYNLVETIEGLEDHQRLAFLALAGNRIREVKNLKHLQNLKVLDLSMNYIEDFDVSEFPKSLCILRLAGNPFVRLMPAYAQLFFKRLPNLVQVDQFRRLSTDLTSLSTSSIESETSVSNSNATVRSLLAAHSPMDQYRALQVEVELPQSEQDVLETQGTFEAEKKAFNLADYEKQRSDRMSKWKTQLTALTSRTRDQLAESGESIKAGTSTRFQERRSLALSRARRATDAALVDAASHFKQVRSRVRRRKKVMELAHQEWHNSQQRRSAPSQVR</sequence>
<dbReference type="Pfam" id="PF12799">
    <property type="entry name" value="LRR_4"/>
    <property type="match status" value="1"/>
</dbReference>
<dbReference type="PANTHER" id="PTHR45973">
    <property type="entry name" value="PROTEIN PHOSPHATASE 1 REGULATORY SUBUNIT SDS22-RELATED"/>
    <property type="match status" value="1"/>
</dbReference>
<protein>
    <submittedName>
        <fullName evidence="6">Uncharacterized protein</fullName>
    </submittedName>
</protein>
<accession>A0A833SYB6</accession>
<evidence type="ECO:0000256" key="1">
    <source>
        <dbReference type="ARBA" id="ARBA00004138"/>
    </source>
</evidence>
<dbReference type="InterPro" id="IPR032675">
    <property type="entry name" value="LRR_dom_sf"/>
</dbReference>
<keyword evidence="5" id="KW-0966">Cell projection</keyword>
<dbReference type="InterPro" id="IPR001611">
    <property type="entry name" value="Leu-rich_rpt"/>
</dbReference>
<evidence type="ECO:0000256" key="5">
    <source>
        <dbReference type="ARBA" id="ARBA00023273"/>
    </source>
</evidence>
<evidence type="ECO:0000256" key="2">
    <source>
        <dbReference type="ARBA" id="ARBA00022614"/>
    </source>
</evidence>
<dbReference type="InterPro" id="IPR050576">
    <property type="entry name" value="Cilia_flagella_integrity"/>
</dbReference>
<evidence type="ECO:0000313" key="7">
    <source>
        <dbReference type="Proteomes" id="UP000602510"/>
    </source>
</evidence>
<dbReference type="SUPFAM" id="SSF52058">
    <property type="entry name" value="L domain-like"/>
    <property type="match status" value="1"/>
</dbReference>
<name>A0A833SYB6_PHYIN</name>